<dbReference type="PANTHER" id="PTHR35526:SF3">
    <property type="entry name" value="ANTI-SIGMA-F FACTOR RSBW"/>
    <property type="match status" value="1"/>
</dbReference>
<dbReference type="Gene3D" id="3.30.565.10">
    <property type="entry name" value="Histidine kinase-like ATPase, C-terminal domain"/>
    <property type="match status" value="1"/>
</dbReference>
<keyword evidence="3" id="KW-0067">ATP-binding</keyword>
<keyword evidence="3" id="KW-0547">Nucleotide-binding</keyword>
<keyword evidence="1" id="KW-0418">Kinase</keyword>
<keyword evidence="4" id="KW-1185">Reference proteome</keyword>
<evidence type="ECO:0000313" key="3">
    <source>
        <dbReference type="EMBL" id="TYB48324.1"/>
    </source>
</evidence>
<sequence length="157" mass="16393">MPVLPGTVAEPGSSEMIMSVSWPAGMTAAGCARRCVRGWLGDARGLDLGDVELMVSELVTNACEHSGRPHGRVSLVAVCGPERLRVEVTDAGGGTVPAPRRPDADDVRGRGLLIVAALSDGWGHLADPDTGARTVWVELARRPAPDGDASRHGRPTN</sequence>
<evidence type="ECO:0000259" key="2">
    <source>
        <dbReference type="Pfam" id="PF13581"/>
    </source>
</evidence>
<evidence type="ECO:0000256" key="1">
    <source>
        <dbReference type="ARBA" id="ARBA00022527"/>
    </source>
</evidence>
<dbReference type="Proteomes" id="UP000323380">
    <property type="component" value="Unassembled WGS sequence"/>
</dbReference>
<feature type="domain" description="Histidine kinase/HSP90-like ATPase" evidence="2">
    <location>
        <begin position="32"/>
        <end position="120"/>
    </location>
</feature>
<dbReference type="GO" id="GO:0004674">
    <property type="term" value="F:protein serine/threonine kinase activity"/>
    <property type="evidence" value="ECO:0007669"/>
    <property type="project" value="UniProtKB-KW"/>
</dbReference>
<dbReference type="SUPFAM" id="SSF55874">
    <property type="entry name" value="ATPase domain of HSP90 chaperone/DNA topoisomerase II/histidine kinase"/>
    <property type="match status" value="1"/>
</dbReference>
<dbReference type="PANTHER" id="PTHR35526">
    <property type="entry name" value="ANTI-SIGMA-F FACTOR RSBW-RELATED"/>
    <property type="match status" value="1"/>
</dbReference>
<dbReference type="EMBL" id="VSFG01000001">
    <property type="protein sequence ID" value="TYB48324.1"/>
    <property type="molecule type" value="Genomic_DNA"/>
</dbReference>
<gene>
    <name evidence="3" type="ORF">FXF69_03700</name>
</gene>
<dbReference type="GO" id="GO:0005524">
    <property type="term" value="F:ATP binding"/>
    <property type="evidence" value="ECO:0007669"/>
    <property type="project" value="UniProtKB-KW"/>
</dbReference>
<dbReference type="STRING" id="1220554.GCA_001552135_06729"/>
<dbReference type="CDD" id="cd16936">
    <property type="entry name" value="HATPase_RsbW-like"/>
    <property type="match status" value="1"/>
</dbReference>
<dbReference type="Pfam" id="PF13581">
    <property type="entry name" value="HATPase_c_2"/>
    <property type="match status" value="1"/>
</dbReference>
<reference evidence="3 4" key="1">
    <citation type="submission" date="2019-08" db="EMBL/GenBank/DDBJ databases">
        <title>Actinomadura sp. nov. CYP1-5 isolated from mountain soil.</title>
        <authorList>
            <person name="Songsumanus A."/>
            <person name="Kuncharoen N."/>
            <person name="Kudo T."/>
            <person name="Yuki M."/>
            <person name="Igarashi Y."/>
            <person name="Tanasupawat S."/>
        </authorList>
    </citation>
    <scope>NUCLEOTIDE SEQUENCE [LARGE SCALE GENOMIC DNA]</scope>
    <source>
        <strain evidence="3 4">JCM 14158</strain>
    </source>
</reference>
<proteinExistence type="predicted"/>
<accession>A0A5D0NVS8</accession>
<dbReference type="AlphaFoldDB" id="A0A5D0NVS8"/>
<dbReference type="InterPro" id="IPR003594">
    <property type="entry name" value="HATPase_dom"/>
</dbReference>
<protein>
    <submittedName>
        <fullName evidence="3">ATP-binding protein</fullName>
    </submittedName>
</protein>
<keyword evidence="1" id="KW-0808">Transferase</keyword>
<dbReference type="InterPro" id="IPR050267">
    <property type="entry name" value="Anti-sigma-factor_SerPK"/>
</dbReference>
<organism evidence="3 4">
    <name type="scientific">Actinomadura chibensis</name>
    <dbReference type="NCBI Taxonomy" id="392828"/>
    <lineage>
        <taxon>Bacteria</taxon>
        <taxon>Bacillati</taxon>
        <taxon>Actinomycetota</taxon>
        <taxon>Actinomycetes</taxon>
        <taxon>Streptosporangiales</taxon>
        <taxon>Thermomonosporaceae</taxon>
        <taxon>Actinomadura</taxon>
    </lineage>
</organism>
<dbReference type="InterPro" id="IPR036890">
    <property type="entry name" value="HATPase_C_sf"/>
</dbReference>
<keyword evidence="1" id="KW-0723">Serine/threonine-protein kinase</keyword>
<name>A0A5D0NVS8_9ACTN</name>
<comment type="caution">
    <text evidence="3">The sequence shown here is derived from an EMBL/GenBank/DDBJ whole genome shotgun (WGS) entry which is preliminary data.</text>
</comment>
<evidence type="ECO:0000313" key="4">
    <source>
        <dbReference type="Proteomes" id="UP000323380"/>
    </source>
</evidence>